<reference evidence="1 2" key="1">
    <citation type="submission" date="2018-06" db="EMBL/GenBank/DDBJ databases">
        <title>Noncontiguous genome sequence of Ruminococcaceae bacterium ASD2818.</title>
        <authorList>
            <person name="Chaplin A.V."/>
            <person name="Sokolova S.R."/>
            <person name="Kochetkova T.O."/>
            <person name="Goltsov A.Y."/>
            <person name="Trofimov D.Y."/>
            <person name="Efimov B.A."/>
        </authorList>
    </citation>
    <scope>NUCLEOTIDE SEQUENCE [LARGE SCALE GENOMIC DNA]</scope>
    <source>
        <strain evidence="1 2">ASD2818</strain>
    </source>
</reference>
<evidence type="ECO:0000313" key="2">
    <source>
        <dbReference type="Proteomes" id="UP000249377"/>
    </source>
</evidence>
<keyword evidence="2" id="KW-1185">Reference proteome</keyword>
<name>A0A328UBT3_9FIRM</name>
<protein>
    <submittedName>
        <fullName evidence="1">Uncharacterized protein</fullName>
    </submittedName>
</protein>
<dbReference type="Proteomes" id="UP000249377">
    <property type="component" value="Unassembled WGS sequence"/>
</dbReference>
<gene>
    <name evidence="1" type="ORF">DPQ25_12130</name>
</gene>
<dbReference type="EMBL" id="QLYR01000010">
    <property type="protein sequence ID" value="RAQ22701.1"/>
    <property type="molecule type" value="Genomic_DNA"/>
</dbReference>
<organism evidence="1 2">
    <name type="scientific">Hydrogeniiclostridium mannosilyticum</name>
    <dbReference type="NCBI Taxonomy" id="2764322"/>
    <lineage>
        <taxon>Bacteria</taxon>
        <taxon>Bacillati</taxon>
        <taxon>Bacillota</taxon>
        <taxon>Clostridia</taxon>
        <taxon>Eubacteriales</taxon>
        <taxon>Acutalibacteraceae</taxon>
        <taxon>Hydrogeniiclostridium</taxon>
    </lineage>
</organism>
<dbReference type="AlphaFoldDB" id="A0A328UBT3"/>
<accession>A0A328UBT3</accession>
<dbReference type="RefSeq" id="WP_112333442.1">
    <property type="nucleotide sequence ID" value="NZ_JADPHD010000002.1"/>
</dbReference>
<proteinExistence type="predicted"/>
<comment type="caution">
    <text evidence="1">The sequence shown here is derived from an EMBL/GenBank/DDBJ whole genome shotgun (WGS) entry which is preliminary data.</text>
</comment>
<evidence type="ECO:0000313" key="1">
    <source>
        <dbReference type="EMBL" id="RAQ22701.1"/>
    </source>
</evidence>
<sequence length="66" mass="7711">MGNVENYPSEQKKIIFMRVPRLNMVENSVENVQNYFLQAGIIKFYFRLCKVGLDFFVKCYLGPVNG</sequence>